<feature type="non-terminal residue" evidence="2">
    <location>
        <position position="113"/>
    </location>
</feature>
<dbReference type="Proteomes" id="UP000076798">
    <property type="component" value="Unassembled WGS sequence"/>
</dbReference>
<dbReference type="SUPFAM" id="SSF54695">
    <property type="entry name" value="POZ domain"/>
    <property type="match status" value="1"/>
</dbReference>
<name>A0A165XUG5_9AGAM</name>
<dbReference type="Gene3D" id="3.30.710.10">
    <property type="entry name" value="Potassium Channel Kv1.1, Chain A"/>
    <property type="match status" value="1"/>
</dbReference>
<proteinExistence type="predicted"/>
<gene>
    <name evidence="2" type="ORF">SISSUDRAFT_993961</name>
</gene>
<dbReference type="InterPro" id="IPR011333">
    <property type="entry name" value="SKP1/BTB/POZ_sf"/>
</dbReference>
<dbReference type="AlphaFoldDB" id="A0A165XUG5"/>
<accession>A0A165XUG5</accession>
<dbReference type="OrthoDB" id="3357985at2759"/>
<dbReference type="EMBL" id="KV428318">
    <property type="protein sequence ID" value="KZT32564.1"/>
    <property type="molecule type" value="Genomic_DNA"/>
</dbReference>
<organism evidence="2 3">
    <name type="scientific">Sistotremastrum suecicum HHB10207 ss-3</name>
    <dbReference type="NCBI Taxonomy" id="1314776"/>
    <lineage>
        <taxon>Eukaryota</taxon>
        <taxon>Fungi</taxon>
        <taxon>Dikarya</taxon>
        <taxon>Basidiomycota</taxon>
        <taxon>Agaricomycotina</taxon>
        <taxon>Agaricomycetes</taxon>
        <taxon>Sistotremastrales</taxon>
        <taxon>Sistotremastraceae</taxon>
        <taxon>Sistotremastrum</taxon>
    </lineage>
</organism>
<dbReference type="InterPro" id="IPR000210">
    <property type="entry name" value="BTB/POZ_dom"/>
</dbReference>
<protein>
    <recommendedName>
        <fullName evidence="1">BTB domain-containing protein</fullName>
    </recommendedName>
</protein>
<evidence type="ECO:0000259" key="1">
    <source>
        <dbReference type="PROSITE" id="PS50097"/>
    </source>
</evidence>
<dbReference type="CDD" id="cd18186">
    <property type="entry name" value="BTB_POZ_ZBTB_KLHL-like"/>
    <property type="match status" value="1"/>
</dbReference>
<feature type="domain" description="BTB" evidence="1">
    <location>
        <begin position="22"/>
        <end position="85"/>
    </location>
</feature>
<dbReference type="PROSITE" id="PS50097">
    <property type="entry name" value="BTB"/>
    <property type="match status" value="1"/>
</dbReference>
<sequence>MSTESTTAPGSTKSPHFQFPDADLIIRTSDKVTFHVHKTILSFASRVFRDMLSLDNINPPSTSEQRVVDVSEDSSLMDATLRYFYPLSRPILKSLIPIILLLEVADKYDIPVV</sequence>
<evidence type="ECO:0000313" key="2">
    <source>
        <dbReference type="EMBL" id="KZT32564.1"/>
    </source>
</evidence>
<reference evidence="2 3" key="1">
    <citation type="journal article" date="2016" name="Mol. Biol. Evol.">
        <title>Comparative Genomics of Early-Diverging Mushroom-Forming Fungi Provides Insights into the Origins of Lignocellulose Decay Capabilities.</title>
        <authorList>
            <person name="Nagy L.G."/>
            <person name="Riley R."/>
            <person name="Tritt A."/>
            <person name="Adam C."/>
            <person name="Daum C."/>
            <person name="Floudas D."/>
            <person name="Sun H."/>
            <person name="Yadav J.S."/>
            <person name="Pangilinan J."/>
            <person name="Larsson K.H."/>
            <person name="Matsuura K."/>
            <person name="Barry K."/>
            <person name="Labutti K."/>
            <person name="Kuo R."/>
            <person name="Ohm R.A."/>
            <person name="Bhattacharya S.S."/>
            <person name="Shirouzu T."/>
            <person name="Yoshinaga Y."/>
            <person name="Martin F.M."/>
            <person name="Grigoriev I.V."/>
            <person name="Hibbett D.S."/>
        </authorList>
    </citation>
    <scope>NUCLEOTIDE SEQUENCE [LARGE SCALE GENOMIC DNA]</scope>
    <source>
        <strain evidence="2 3">HHB10207 ss-3</strain>
    </source>
</reference>
<dbReference type="Pfam" id="PF00651">
    <property type="entry name" value="BTB"/>
    <property type="match status" value="1"/>
</dbReference>
<keyword evidence="3" id="KW-1185">Reference proteome</keyword>
<evidence type="ECO:0000313" key="3">
    <source>
        <dbReference type="Proteomes" id="UP000076798"/>
    </source>
</evidence>